<sequence>MNYTENDIYDFKFTEQDSLLLKRMAEPLVLSSFFLISSLYQYVFRFNVKNLIFFGIALRFLAFQLNHYEFEHKEILENVIKLFYIIARSIHVSTPLLILVPIALSMCFEDPKATRIFFRTQKLIHLTYMIYQIAIYFTSNDFVETICGFELLFFQAIISYQLCNVAYWDVREFLHLNKFSEIPNHRNLVRHIHPLLYRLKFLQTYVLLKALSLLFAIILLLILRYLVKETSDLQLIMDISSYFEAFVAFIHVIWKFYFPTQTIIGDY</sequence>
<reference evidence="2" key="1">
    <citation type="submission" date="2022-11" db="EMBL/GenBank/DDBJ databases">
        <authorList>
            <person name="Kikuchi T."/>
        </authorList>
    </citation>
    <scope>NUCLEOTIDE SEQUENCE</scope>
    <source>
        <strain evidence="2">PS1010</strain>
    </source>
</reference>
<comment type="caution">
    <text evidence="2">The sequence shown here is derived from an EMBL/GenBank/DDBJ whole genome shotgun (WGS) entry which is preliminary data.</text>
</comment>
<proteinExistence type="predicted"/>
<keyword evidence="1" id="KW-1133">Transmembrane helix</keyword>
<gene>
    <name evidence="2" type="ORF">CAMP_LOCUS16849</name>
</gene>
<feature type="transmembrane region" description="Helical" evidence="1">
    <location>
        <begin position="239"/>
        <end position="258"/>
    </location>
</feature>
<dbReference type="EMBL" id="CANHGI010000006">
    <property type="protein sequence ID" value="CAI5454212.1"/>
    <property type="molecule type" value="Genomic_DNA"/>
</dbReference>
<evidence type="ECO:0000256" key="1">
    <source>
        <dbReference type="SAM" id="Phobius"/>
    </source>
</evidence>
<feature type="transmembrane region" description="Helical" evidence="1">
    <location>
        <begin position="51"/>
        <end position="70"/>
    </location>
</feature>
<feature type="transmembrane region" description="Helical" evidence="1">
    <location>
        <begin position="206"/>
        <end position="227"/>
    </location>
</feature>
<keyword evidence="1" id="KW-0812">Transmembrane</keyword>
<evidence type="ECO:0000313" key="2">
    <source>
        <dbReference type="EMBL" id="CAI5454212.1"/>
    </source>
</evidence>
<feature type="transmembrane region" description="Helical" evidence="1">
    <location>
        <begin position="82"/>
        <end position="102"/>
    </location>
</feature>
<feature type="transmembrane region" description="Helical" evidence="1">
    <location>
        <begin position="27"/>
        <end position="44"/>
    </location>
</feature>
<dbReference type="AlphaFoldDB" id="A0A9P1NAG9"/>
<organism evidence="2 3">
    <name type="scientific">Caenorhabditis angaria</name>
    <dbReference type="NCBI Taxonomy" id="860376"/>
    <lineage>
        <taxon>Eukaryota</taxon>
        <taxon>Metazoa</taxon>
        <taxon>Ecdysozoa</taxon>
        <taxon>Nematoda</taxon>
        <taxon>Chromadorea</taxon>
        <taxon>Rhabditida</taxon>
        <taxon>Rhabditina</taxon>
        <taxon>Rhabditomorpha</taxon>
        <taxon>Rhabditoidea</taxon>
        <taxon>Rhabditidae</taxon>
        <taxon>Peloderinae</taxon>
        <taxon>Caenorhabditis</taxon>
    </lineage>
</organism>
<keyword evidence="3" id="KW-1185">Reference proteome</keyword>
<accession>A0A9P1NAG9</accession>
<dbReference type="Proteomes" id="UP001152747">
    <property type="component" value="Unassembled WGS sequence"/>
</dbReference>
<name>A0A9P1NAG9_9PELO</name>
<keyword evidence="1" id="KW-0472">Membrane</keyword>
<evidence type="ECO:0000313" key="3">
    <source>
        <dbReference type="Proteomes" id="UP001152747"/>
    </source>
</evidence>
<protein>
    <submittedName>
        <fullName evidence="2">Uncharacterized protein</fullName>
    </submittedName>
</protein>